<reference evidence="2 3" key="1">
    <citation type="submission" date="2018-03" db="EMBL/GenBank/DDBJ databases">
        <title>Comparative analysis of microorganisms from saline springs in Andes Mountain Range, Colombia.</title>
        <authorList>
            <person name="Rubin E."/>
        </authorList>
    </citation>
    <scope>NUCLEOTIDE SEQUENCE [LARGE SCALE GENOMIC DNA]</scope>
    <source>
        <strain evidence="2 3">CG 23</strain>
    </source>
</reference>
<name>A0ABX5EIG7_9MICO</name>
<dbReference type="PANTHER" id="PTHR43384:SF11">
    <property type="entry name" value="SEPTUM SITE DETERMINING PROTEIN"/>
    <property type="match status" value="1"/>
</dbReference>
<dbReference type="Gene3D" id="3.40.50.300">
    <property type="entry name" value="P-loop containing nucleotide triphosphate hydrolases"/>
    <property type="match status" value="1"/>
</dbReference>
<keyword evidence="1" id="KW-0812">Transmembrane</keyword>
<sequence>MDHATEPPTTPRPVPARLTAVVGACGGAGASVLAAALARGLRRRVGAAALVDLDVPGAGLDVLLGVEADPGARWPDLADARGSVDAEGLVAALPRWRAVPLLSGTRERAPHGGPDDAVVLDVATALLRSGHRVVLDLPRPSGWGEATRSLVTAADAVVLVVPLTAPAVAGAMATLAALDALGTAPVHVVPRRPAPGRVDTAGVERALGRRAVATVSWDGRLAAAIERGDGPRTGRRTPLGAAAEQLVDALARPARTSGATVAAATTTGAVA</sequence>
<dbReference type="RefSeq" id="WP_181340693.1">
    <property type="nucleotide sequence ID" value="NZ_PVTX01000001.1"/>
</dbReference>
<organism evidence="2 3">
    <name type="scientific">Isoptericola halotolerans</name>
    <dbReference type="NCBI Taxonomy" id="300560"/>
    <lineage>
        <taxon>Bacteria</taxon>
        <taxon>Bacillati</taxon>
        <taxon>Actinomycetota</taxon>
        <taxon>Actinomycetes</taxon>
        <taxon>Micrococcales</taxon>
        <taxon>Promicromonosporaceae</taxon>
        <taxon>Isoptericola</taxon>
    </lineage>
</organism>
<dbReference type="PANTHER" id="PTHR43384">
    <property type="entry name" value="SEPTUM SITE-DETERMINING PROTEIN MIND HOMOLOG, CHLOROPLASTIC-RELATED"/>
    <property type="match status" value="1"/>
</dbReference>
<dbReference type="InterPro" id="IPR027417">
    <property type="entry name" value="P-loop_NTPase"/>
</dbReference>
<evidence type="ECO:0000313" key="3">
    <source>
        <dbReference type="Proteomes" id="UP000239895"/>
    </source>
</evidence>
<evidence type="ECO:0000313" key="2">
    <source>
        <dbReference type="EMBL" id="PRZ10268.1"/>
    </source>
</evidence>
<dbReference type="Proteomes" id="UP000239895">
    <property type="component" value="Unassembled WGS sequence"/>
</dbReference>
<keyword evidence="3" id="KW-1185">Reference proteome</keyword>
<dbReference type="EMBL" id="PVTX01000001">
    <property type="protein sequence ID" value="PRZ10268.1"/>
    <property type="molecule type" value="Genomic_DNA"/>
</dbReference>
<accession>A0ABX5EIG7</accession>
<gene>
    <name evidence="2" type="ORF">BCL65_101412</name>
</gene>
<proteinExistence type="predicted"/>
<feature type="transmembrane region" description="Helical" evidence="1">
    <location>
        <begin position="20"/>
        <end position="38"/>
    </location>
</feature>
<keyword evidence="1" id="KW-0472">Membrane</keyword>
<protein>
    <submittedName>
        <fullName evidence="2">Secretion/DNA translocation related CpaE-like protein</fullName>
    </submittedName>
</protein>
<dbReference type="SUPFAM" id="SSF52540">
    <property type="entry name" value="P-loop containing nucleoside triphosphate hydrolases"/>
    <property type="match status" value="1"/>
</dbReference>
<dbReference type="InterPro" id="IPR050625">
    <property type="entry name" value="ParA/MinD_ATPase"/>
</dbReference>
<evidence type="ECO:0000256" key="1">
    <source>
        <dbReference type="SAM" id="Phobius"/>
    </source>
</evidence>
<comment type="caution">
    <text evidence="2">The sequence shown here is derived from an EMBL/GenBank/DDBJ whole genome shotgun (WGS) entry which is preliminary data.</text>
</comment>
<keyword evidence="1" id="KW-1133">Transmembrane helix</keyword>